<dbReference type="InterPro" id="IPR002885">
    <property type="entry name" value="PPR_rpt"/>
</dbReference>
<dbReference type="PANTHER" id="PTHR47926">
    <property type="entry name" value="PENTATRICOPEPTIDE REPEAT-CONTAINING PROTEIN"/>
    <property type="match status" value="1"/>
</dbReference>
<reference evidence="3" key="1">
    <citation type="submission" date="2021-01" db="EMBL/GenBank/DDBJ databases">
        <title>Adiantum capillus-veneris genome.</title>
        <authorList>
            <person name="Fang Y."/>
            <person name="Liao Q."/>
        </authorList>
    </citation>
    <scope>NUCLEOTIDE SEQUENCE</scope>
    <source>
        <strain evidence="3">H3</strain>
        <tissue evidence="3">Leaf</tissue>
    </source>
</reference>
<keyword evidence="1" id="KW-0677">Repeat</keyword>
<dbReference type="GO" id="GO:0003723">
    <property type="term" value="F:RNA binding"/>
    <property type="evidence" value="ECO:0007669"/>
    <property type="project" value="InterPro"/>
</dbReference>
<evidence type="ECO:0000256" key="2">
    <source>
        <dbReference type="PROSITE-ProRule" id="PRU00708"/>
    </source>
</evidence>
<keyword evidence="4" id="KW-1185">Reference proteome</keyword>
<dbReference type="NCBIfam" id="TIGR00756">
    <property type="entry name" value="PPR"/>
    <property type="match status" value="2"/>
</dbReference>
<evidence type="ECO:0008006" key="5">
    <source>
        <dbReference type="Google" id="ProtNLM"/>
    </source>
</evidence>
<dbReference type="OrthoDB" id="185373at2759"/>
<gene>
    <name evidence="3" type="ORF">GOP47_0012098</name>
</gene>
<sequence length="311" mass="34621">MIHIQSLQVYTWWISGSAAPCTIPTFGGPPVLRGQRLGRCPQREDVGERTICSSMVTHAYEHDQDVSPLSACDIWQVLASQPSITTLASILRCCGTSKALLDGMLVHEHIQRQGLLHNIFLSNCLVLMYAQCESMENAQQVFNRIPRPNSYSWSILIKGYALNGKLDEARHVLAQIPNPDAVAYNTMIAAYAQKQQGRKALDLFWKMQANGMEPDTVTLTSTLEACSSFAGLGEAQELLAYISSSKFAEDNSVKTSLITLLGKFGRLDDAWEVFSNLLNRDVVSWNAMMAAYAQNGHIWQLWKQGLSFMLQ</sequence>
<dbReference type="GO" id="GO:0009451">
    <property type="term" value="P:RNA modification"/>
    <property type="evidence" value="ECO:0007669"/>
    <property type="project" value="InterPro"/>
</dbReference>
<protein>
    <recommendedName>
        <fullName evidence="5">Pentatricopeptide repeat-containing protein</fullName>
    </recommendedName>
</protein>
<evidence type="ECO:0000313" key="4">
    <source>
        <dbReference type="Proteomes" id="UP000886520"/>
    </source>
</evidence>
<dbReference type="Proteomes" id="UP000886520">
    <property type="component" value="Chromosome 12"/>
</dbReference>
<proteinExistence type="predicted"/>
<dbReference type="EMBL" id="JABFUD020000012">
    <property type="protein sequence ID" value="KAI5071992.1"/>
    <property type="molecule type" value="Genomic_DNA"/>
</dbReference>
<evidence type="ECO:0000256" key="1">
    <source>
        <dbReference type="ARBA" id="ARBA00022737"/>
    </source>
</evidence>
<dbReference type="InterPro" id="IPR046960">
    <property type="entry name" value="PPR_At4g14850-like_plant"/>
</dbReference>
<dbReference type="InterPro" id="IPR011990">
    <property type="entry name" value="TPR-like_helical_dom_sf"/>
</dbReference>
<feature type="repeat" description="PPR" evidence="2">
    <location>
        <begin position="149"/>
        <end position="179"/>
    </location>
</feature>
<name>A0A9D4ZFC8_ADICA</name>
<organism evidence="3 4">
    <name type="scientific">Adiantum capillus-veneris</name>
    <name type="common">Maidenhair fern</name>
    <dbReference type="NCBI Taxonomy" id="13818"/>
    <lineage>
        <taxon>Eukaryota</taxon>
        <taxon>Viridiplantae</taxon>
        <taxon>Streptophyta</taxon>
        <taxon>Embryophyta</taxon>
        <taxon>Tracheophyta</taxon>
        <taxon>Polypodiopsida</taxon>
        <taxon>Polypodiidae</taxon>
        <taxon>Polypodiales</taxon>
        <taxon>Pteridineae</taxon>
        <taxon>Pteridaceae</taxon>
        <taxon>Vittarioideae</taxon>
        <taxon>Adiantum</taxon>
    </lineage>
</organism>
<dbReference type="Pfam" id="PF13041">
    <property type="entry name" value="PPR_2"/>
    <property type="match status" value="1"/>
</dbReference>
<dbReference type="Pfam" id="PF01535">
    <property type="entry name" value="PPR"/>
    <property type="match status" value="3"/>
</dbReference>
<feature type="repeat" description="PPR" evidence="2">
    <location>
        <begin position="180"/>
        <end position="214"/>
    </location>
</feature>
<feature type="repeat" description="PPR" evidence="2">
    <location>
        <begin position="250"/>
        <end position="284"/>
    </location>
</feature>
<dbReference type="PROSITE" id="PS51375">
    <property type="entry name" value="PPR"/>
    <property type="match status" value="3"/>
</dbReference>
<dbReference type="Gene3D" id="1.25.40.10">
    <property type="entry name" value="Tetratricopeptide repeat domain"/>
    <property type="match status" value="2"/>
</dbReference>
<dbReference type="AlphaFoldDB" id="A0A9D4ZFC8"/>
<dbReference type="PANTHER" id="PTHR47926:SF533">
    <property type="entry name" value="DYW DOMAIN-CONTAINING PROTEIN"/>
    <property type="match status" value="1"/>
</dbReference>
<accession>A0A9D4ZFC8</accession>
<evidence type="ECO:0000313" key="3">
    <source>
        <dbReference type="EMBL" id="KAI5071992.1"/>
    </source>
</evidence>
<dbReference type="FunFam" id="1.25.40.10:FF:000442">
    <property type="entry name" value="Pentatricopeptide repeat-containing protein At3g49710"/>
    <property type="match status" value="1"/>
</dbReference>
<comment type="caution">
    <text evidence="3">The sequence shown here is derived from an EMBL/GenBank/DDBJ whole genome shotgun (WGS) entry which is preliminary data.</text>
</comment>